<name>A0ABW0TRH6_9BACL</name>
<evidence type="ECO:0000313" key="6">
    <source>
        <dbReference type="EMBL" id="MFC5591528.1"/>
    </source>
</evidence>
<dbReference type="InterPro" id="IPR003593">
    <property type="entry name" value="AAA+_ATPase"/>
</dbReference>
<evidence type="ECO:0000259" key="5">
    <source>
        <dbReference type="PROSITE" id="PS50893"/>
    </source>
</evidence>
<evidence type="ECO:0000256" key="3">
    <source>
        <dbReference type="ARBA" id="ARBA00022741"/>
    </source>
</evidence>
<dbReference type="InterPro" id="IPR050319">
    <property type="entry name" value="ABC_transp_ATP-bind"/>
</dbReference>
<dbReference type="Proteomes" id="UP001596109">
    <property type="component" value="Unassembled WGS sequence"/>
</dbReference>
<feature type="domain" description="ABC transporter" evidence="5">
    <location>
        <begin position="6"/>
        <end position="256"/>
    </location>
</feature>
<gene>
    <name evidence="6" type="ORF">ACFPRA_21815</name>
</gene>
<dbReference type="InterPro" id="IPR017871">
    <property type="entry name" value="ABC_transporter-like_CS"/>
</dbReference>
<reference evidence="7" key="1">
    <citation type="journal article" date="2019" name="Int. J. Syst. Evol. Microbiol.">
        <title>The Global Catalogue of Microorganisms (GCM) 10K type strain sequencing project: providing services to taxonomists for standard genome sequencing and annotation.</title>
        <authorList>
            <consortium name="The Broad Institute Genomics Platform"/>
            <consortium name="The Broad Institute Genome Sequencing Center for Infectious Disease"/>
            <person name="Wu L."/>
            <person name="Ma J."/>
        </authorList>
    </citation>
    <scope>NUCLEOTIDE SEQUENCE [LARGE SCALE GENOMIC DNA]</scope>
    <source>
        <strain evidence="7">CGMCC 4.1434</strain>
    </source>
</reference>
<organism evidence="6 7">
    <name type="scientific">Sporosarcina soli</name>
    <dbReference type="NCBI Taxonomy" id="334736"/>
    <lineage>
        <taxon>Bacteria</taxon>
        <taxon>Bacillati</taxon>
        <taxon>Bacillota</taxon>
        <taxon>Bacilli</taxon>
        <taxon>Bacillales</taxon>
        <taxon>Caryophanaceae</taxon>
        <taxon>Sporosarcina</taxon>
    </lineage>
</organism>
<comment type="similarity">
    <text evidence="1">Belongs to the ABC transporter superfamily.</text>
</comment>
<dbReference type="Gene3D" id="3.40.50.300">
    <property type="entry name" value="P-loop containing nucleotide triphosphate hydrolases"/>
    <property type="match status" value="1"/>
</dbReference>
<dbReference type="PANTHER" id="PTHR43776:SF8">
    <property type="entry name" value="ABC TRANSPORTER, ATP-BINDING PROTEIN"/>
    <property type="match status" value="1"/>
</dbReference>
<keyword evidence="7" id="KW-1185">Reference proteome</keyword>
<protein>
    <submittedName>
        <fullName evidence="6">ABC transporter ATP-binding protein</fullName>
    </submittedName>
</protein>
<comment type="caution">
    <text evidence="6">The sequence shown here is derived from an EMBL/GenBank/DDBJ whole genome shotgun (WGS) entry which is preliminary data.</text>
</comment>
<evidence type="ECO:0000256" key="1">
    <source>
        <dbReference type="ARBA" id="ARBA00005417"/>
    </source>
</evidence>
<dbReference type="InterPro" id="IPR003439">
    <property type="entry name" value="ABC_transporter-like_ATP-bd"/>
</dbReference>
<dbReference type="GO" id="GO:0005524">
    <property type="term" value="F:ATP binding"/>
    <property type="evidence" value="ECO:0007669"/>
    <property type="project" value="UniProtKB-KW"/>
</dbReference>
<dbReference type="NCBIfam" id="TIGR01727">
    <property type="entry name" value="oligo_HPY"/>
    <property type="match status" value="1"/>
</dbReference>
<dbReference type="Pfam" id="PF08352">
    <property type="entry name" value="oligo_HPY"/>
    <property type="match status" value="1"/>
</dbReference>
<dbReference type="PANTHER" id="PTHR43776">
    <property type="entry name" value="TRANSPORT ATP-BINDING PROTEIN"/>
    <property type="match status" value="1"/>
</dbReference>
<dbReference type="InterPro" id="IPR027417">
    <property type="entry name" value="P-loop_NTPase"/>
</dbReference>
<keyword evidence="4 6" id="KW-0067">ATP-binding</keyword>
<dbReference type="SUPFAM" id="SSF52540">
    <property type="entry name" value="P-loop containing nucleoside triphosphate hydrolases"/>
    <property type="match status" value="1"/>
</dbReference>
<sequence length="336" mass="37922">MSNNILEINGLKKYFPINKGFFKKKVGDVKAVDDISLVLERGTTLAIVGESGSGKTTFAKTIMRFYAPTEGTINFDERDITAIDQKELKILRQQMQMVHQDPSTSLNPRKKIRDILEAPLLIHKIGNKQQREARIRELINLVELPEEFLDRNPHSLSGGQKQRIGIARALALNPKLVVLDEPTSALDVSVQAKIITLLRDLQKKLNLTYIFITHDLSLVRNFADQVAVMYLGSVVEYSDVETLYNHPLNPYTQSLLSSIPVVNENESKRLPNKIPLDGEIPSPTNMPEGCKFHTRCPYATEECKQRPELKITKYGSKVSCHFAEEISEKKVRVGAK</sequence>
<dbReference type="SMART" id="SM00382">
    <property type="entry name" value="AAA"/>
    <property type="match status" value="1"/>
</dbReference>
<dbReference type="EMBL" id="JBHSNO010000016">
    <property type="protein sequence ID" value="MFC5591528.1"/>
    <property type="molecule type" value="Genomic_DNA"/>
</dbReference>
<dbReference type="InterPro" id="IPR013563">
    <property type="entry name" value="Oligopep_ABC_C"/>
</dbReference>
<dbReference type="PROSITE" id="PS50893">
    <property type="entry name" value="ABC_TRANSPORTER_2"/>
    <property type="match status" value="1"/>
</dbReference>
<proteinExistence type="inferred from homology"/>
<dbReference type="Pfam" id="PF00005">
    <property type="entry name" value="ABC_tran"/>
    <property type="match status" value="1"/>
</dbReference>
<dbReference type="RefSeq" id="WP_381439426.1">
    <property type="nucleotide sequence ID" value="NZ_JBHSNO010000016.1"/>
</dbReference>
<evidence type="ECO:0000313" key="7">
    <source>
        <dbReference type="Proteomes" id="UP001596109"/>
    </source>
</evidence>
<accession>A0ABW0TRH6</accession>
<evidence type="ECO:0000256" key="4">
    <source>
        <dbReference type="ARBA" id="ARBA00022840"/>
    </source>
</evidence>
<dbReference type="PROSITE" id="PS00211">
    <property type="entry name" value="ABC_TRANSPORTER_1"/>
    <property type="match status" value="1"/>
</dbReference>
<dbReference type="CDD" id="cd03257">
    <property type="entry name" value="ABC_NikE_OppD_transporters"/>
    <property type="match status" value="1"/>
</dbReference>
<keyword evidence="3" id="KW-0547">Nucleotide-binding</keyword>
<evidence type="ECO:0000256" key="2">
    <source>
        <dbReference type="ARBA" id="ARBA00022448"/>
    </source>
</evidence>
<keyword evidence="2" id="KW-0813">Transport</keyword>